<dbReference type="EMBL" id="JBHRYN010000012">
    <property type="protein sequence ID" value="MFC3702079.1"/>
    <property type="molecule type" value="Genomic_DNA"/>
</dbReference>
<keyword evidence="2" id="KW-1185">Reference proteome</keyword>
<name>A0ABV7WUT9_9GAMM</name>
<dbReference type="InterPro" id="IPR024530">
    <property type="entry name" value="QSregVF_b"/>
</dbReference>
<dbReference type="RefSeq" id="WP_215999290.1">
    <property type="nucleotide sequence ID" value="NZ_JAUFQI010000001.1"/>
</dbReference>
<comment type="caution">
    <text evidence="1">The sequence shown here is derived from an EMBL/GenBank/DDBJ whole genome shotgun (WGS) entry which is preliminary data.</text>
</comment>
<evidence type="ECO:0000313" key="2">
    <source>
        <dbReference type="Proteomes" id="UP001595710"/>
    </source>
</evidence>
<accession>A0ABV7WUT9</accession>
<gene>
    <name evidence="1" type="ORF">ACFOND_10535</name>
</gene>
<reference evidence="2" key="1">
    <citation type="journal article" date="2019" name="Int. J. Syst. Evol. Microbiol.">
        <title>The Global Catalogue of Microorganisms (GCM) 10K type strain sequencing project: providing services to taxonomists for standard genome sequencing and annotation.</title>
        <authorList>
            <consortium name="The Broad Institute Genomics Platform"/>
            <consortium name="The Broad Institute Genome Sequencing Center for Infectious Disease"/>
            <person name="Wu L."/>
            <person name="Ma J."/>
        </authorList>
    </citation>
    <scope>NUCLEOTIDE SEQUENCE [LARGE SCALE GENOMIC DNA]</scope>
    <source>
        <strain evidence="2">CECT 8288</strain>
    </source>
</reference>
<protein>
    <submittedName>
        <fullName evidence="1">DUF3820 family protein</fullName>
    </submittedName>
</protein>
<organism evidence="1 2">
    <name type="scientific">Reinekea marina</name>
    <dbReference type="NCBI Taxonomy" id="1310421"/>
    <lineage>
        <taxon>Bacteria</taxon>
        <taxon>Pseudomonadati</taxon>
        <taxon>Pseudomonadota</taxon>
        <taxon>Gammaproteobacteria</taxon>
        <taxon>Oceanospirillales</taxon>
        <taxon>Saccharospirillaceae</taxon>
        <taxon>Reinekea</taxon>
    </lineage>
</organism>
<dbReference type="Pfam" id="PF12843">
    <property type="entry name" value="QSregVF_b"/>
    <property type="match status" value="1"/>
</dbReference>
<evidence type="ECO:0000313" key="1">
    <source>
        <dbReference type="EMBL" id="MFC3702079.1"/>
    </source>
</evidence>
<proteinExistence type="predicted"/>
<dbReference type="Proteomes" id="UP001595710">
    <property type="component" value="Unassembled WGS sequence"/>
</dbReference>
<sequence>MNLEPNDLIELAHTSMPFGKYQGRKLIKLPEEYLLWFQTKGFPNGRLGELLALALLLRSEGLEHLLDPITKQTMPPSSLIQ</sequence>